<proteinExistence type="predicted"/>
<organism evidence="1">
    <name type="scientific">bioreactor metagenome</name>
    <dbReference type="NCBI Taxonomy" id="1076179"/>
    <lineage>
        <taxon>unclassified sequences</taxon>
        <taxon>metagenomes</taxon>
        <taxon>ecological metagenomes</taxon>
    </lineage>
</organism>
<sequence length="198" mass="20495">MMLSSPRCAASRVRATGASANSTPMAASFSPTSRADATVVVLRSTITCGLRGPDVRPLPPRLTACTAGPPGSERNTMSASCASSARLATRRASVSFTASNAASLLSNASTTPGCLSAMLRHIGPPITPRPTKPITGVALLFAVMACLRNVDGSVHPHAAADVERRAGDPVRCGRAQEQRSLRNVLRRAITAERHGVVG</sequence>
<reference evidence="1" key="1">
    <citation type="submission" date="2019-08" db="EMBL/GenBank/DDBJ databases">
        <authorList>
            <person name="Kucharzyk K."/>
            <person name="Murdoch R.W."/>
            <person name="Higgins S."/>
            <person name="Loffler F."/>
        </authorList>
    </citation>
    <scope>NUCLEOTIDE SEQUENCE</scope>
</reference>
<dbReference type="AlphaFoldDB" id="A0A645DLW7"/>
<protein>
    <submittedName>
        <fullName evidence="1">Uncharacterized protein</fullName>
    </submittedName>
</protein>
<dbReference type="EMBL" id="VSSQ01037686">
    <property type="protein sequence ID" value="MPM90444.1"/>
    <property type="molecule type" value="Genomic_DNA"/>
</dbReference>
<name>A0A645DLW7_9ZZZZ</name>
<comment type="caution">
    <text evidence="1">The sequence shown here is derived from an EMBL/GenBank/DDBJ whole genome shotgun (WGS) entry which is preliminary data.</text>
</comment>
<evidence type="ECO:0000313" key="1">
    <source>
        <dbReference type="EMBL" id="MPM90444.1"/>
    </source>
</evidence>
<gene>
    <name evidence="1" type="ORF">SDC9_137565</name>
</gene>
<accession>A0A645DLW7</accession>